<feature type="region of interest" description="Disordered" evidence="2">
    <location>
        <begin position="1"/>
        <end position="89"/>
    </location>
</feature>
<feature type="region of interest" description="Disordered" evidence="2">
    <location>
        <begin position="261"/>
        <end position="313"/>
    </location>
</feature>
<feature type="compositionally biased region" description="Low complexity" evidence="2">
    <location>
        <begin position="72"/>
        <end position="89"/>
    </location>
</feature>
<keyword evidence="1" id="KW-0175">Coiled coil</keyword>
<proteinExistence type="predicted"/>
<feature type="compositionally biased region" description="Basic and acidic residues" evidence="2">
    <location>
        <begin position="601"/>
        <end position="610"/>
    </location>
</feature>
<gene>
    <name evidence="3" type="ORF">MYCIT1_LOCUS22443</name>
</gene>
<feature type="region of interest" description="Disordered" evidence="2">
    <location>
        <begin position="601"/>
        <end position="634"/>
    </location>
</feature>
<evidence type="ECO:0000313" key="4">
    <source>
        <dbReference type="Proteomes" id="UP001295794"/>
    </source>
</evidence>
<feature type="coiled-coil region" evidence="1">
    <location>
        <begin position="226"/>
        <end position="253"/>
    </location>
</feature>
<sequence length="688" mass="76985">MTNGAGSKDMMHRTTTRHDPLGGGRARPNARDSSDEGSDDGGRTTPKNGTGSFLKKVSTSLGFSPKPVRHASYTTNPTSDTPNNDSDSTYTIPTTIPAFAPVAHGLETDDESTRSNIHPVFQHNILIKTDGNPDAIIREYTGIINDAKSALQRLQRAHPDYEAALPEEVQNLTMDVTRLATGRQWEATEVYRELQALRDESRHNEHMAKQRWTDLQNTATQRDWTISAMTRQLSELNNTVKSMTDMLKTTNNNMERIQLTAAGPTTPGHATPTTDTPTAAPTTGPGPTYRPTRKTTTNTTKPTVNNPKMPHHPSRLIINLHGKINEEQTKNQPSQTQMVSDINAELQKHEDSKHLLVTALTWTKNDNAVLLTRADQQGEELAKFAMRFTHLLMAPGQTCSVQLDRKWVKIQVDLVRTGAYDPSPTIYGQETLAIEATRNNPIIDKLKITSPLRWLRRIEDLKYTNHSSIVFAVEESDEATFLLRELKSLAMFGRTCPLRLFANKPPVIQCTRCQRFDHMANKCTLDVRCKLCGKTHTDQEHHDNCTNCKAAKDAGDMDIDGADTCEHRICCVNCKGKNEDTAHAADSRRCPEQVSRYESARMHEKKKTIDKAWQQVRSPGGRRRPTNTPIRAGAETQNRFKVLEPERTLEQQAEELLRAAKIRNPNLMLTLEGAMASLTAMTTSMETQ</sequence>
<keyword evidence="4" id="KW-1185">Reference proteome</keyword>
<protein>
    <submittedName>
        <fullName evidence="3">Uncharacterized protein</fullName>
    </submittedName>
</protein>
<name>A0AAD2Q4E1_9AGAR</name>
<accession>A0AAD2Q4E1</accession>
<feature type="compositionally biased region" description="Low complexity" evidence="2">
    <location>
        <begin position="261"/>
        <end position="303"/>
    </location>
</feature>
<evidence type="ECO:0000313" key="3">
    <source>
        <dbReference type="EMBL" id="CAK5274976.1"/>
    </source>
</evidence>
<reference evidence="3" key="1">
    <citation type="submission" date="2023-11" db="EMBL/GenBank/DDBJ databases">
        <authorList>
            <person name="De Vega J J."/>
            <person name="De Vega J J."/>
        </authorList>
    </citation>
    <scope>NUCLEOTIDE SEQUENCE</scope>
</reference>
<organism evidence="3 4">
    <name type="scientific">Mycena citricolor</name>
    <dbReference type="NCBI Taxonomy" id="2018698"/>
    <lineage>
        <taxon>Eukaryota</taxon>
        <taxon>Fungi</taxon>
        <taxon>Dikarya</taxon>
        <taxon>Basidiomycota</taxon>
        <taxon>Agaricomycotina</taxon>
        <taxon>Agaricomycetes</taxon>
        <taxon>Agaricomycetidae</taxon>
        <taxon>Agaricales</taxon>
        <taxon>Marasmiineae</taxon>
        <taxon>Mycenaceae</taxon>
        <taxon>Mycena</taxon>
    </lineage>
</organism>
<evidence type="ECO:0000256" key="2">
    <source>
        <dbReference type="SAM" id="MobiDB-lite"/>
    </source>
</evidence>
<dbReference type="EMBL" id="CAVNYO010000403">
    <property type="protein sequence ID" value="CAK5274976.1"/>
    <property type="molecule type" value="Genomic_DNA"/>
</dbReference>
<feature type="compositionally biased region" description="Basic and acidic residues" evidence="2">
    <location>
        <begin position="9"/>
        <end position="20"/>
    </location>
</feature>
<comment type="caution">
    <text evidence="3">The sequence shown here is derived from an EMBL/GenBank/DDBJ whole genome shotgun (WGS) entry which is preliminary data.</text>
</comment>
<dbReference type="AlphaFoldDB" id="A0AAD2Q4E1"/>
<feature type="coiled-coil region" evidence="1">
    <location>
        <begin position="137"/>
        <end position="164"/>
    </location>
</feature>
<feature type="compositionally biased region" description="Polar residues" evidence="2">
    <location>
        <begin position="45"/>
        <end position="62"/>
    </location>
</feature>
<evidence type="ECO:0000256" key="1">
    <source>
        <dbReference type="SAM" id="Coils"/>
    </source>
</evidence>
<dbReference type="Proteomes" id="UP001295794">
    <property type="component" value="Unassembled WGS sequence"/>
</dbReference>